<name>A0A8K0S8W0_9HYPO</name>
<comment type="caution">
    <text evidence="1">The sequence shown here is derived from an EMBL/GenBank/DDBJ whole genome shotgun (WGS) entry which is preliminary data.</text>
</comment>
<dbReference type="EMBL" id="JAGPXF010000001">
    <property type="protein sequence ID" value="KAH7262325.1"/>
    <property type="molecule type" value="Genomic_DNA"/>
</dbReference>
<proteinExistence type="predicted"/>
<sequence length="203" mass="22386">MDLPKLDSQGAPVRFPVCCLSISSKLLQILTDIFSNTTLSDEKPTVLSIGSGSGILEALLLAHSQSRSLLNIEGVEVQQLSGKVPVNRYLPEQAIYTVRGTWDVVSRLHDPDVTALMFVYPRQPGLISEYIKAVSEQDLKVQVIVWLGPMADWEVFEPCFSARIGTRQFVVSEKRQGAEAGLDEYELMAVVRRTVHGIGESSP</sequence>
<dbReference type="OrthoDB" id="2151982at2759"/>
<organism evidence="1 2">
    <name type="scientific">Fusarium tricinctum</name>
    <dbReference type="NCBI Taxonomy" id="61284"/>
    <lineage>
        <taxon>Eukaryota</taxon>
        <taxon>Fungi</taxon>
        <taxon>Dikarya</taxon>
        <taxon>Ascomycota</taxon>
        <taxon>Pezizomycotina</taxon>
        <taxon>Sordariomycetes</taxon>
        <taxon>Hypocreomycetidae</taxon>
        <taxon>Hypocreales</taxon>
        <taxon>Nectriaceae</taxon>
        <taxon>Fusarium</taxon>
        <taxon>Fusarium tricinctum species complex</taxon>
    </lineage>
</organism>
<protein>
    <submittedName>
        <fullName evidence="1">Uncharacterized protein</fullName>
    </submittedName>
</protein>
<reference evidence="1" key="1">
    <citation type="journal article" date="2021" name="Nat. Commun.">
        <title>Genetic determinants of endophytism in the Arabidopsis root mycobiome.</title>
        <authorList>
            <person name="Mesny F."/>
            <person name="Miyauchi S."/>
            <person name="Thiergart T."/>
            <person name="Pickel B."/>
            <person name="Atanasova L."/>
            <person name="Karlsson M."/>
            <person name="Huettel B."/>
            <person name="Barry K.W."/>
            <person name="Haridas S."/>
            <person name="Chen C."/>
            <person name="Bauer D."/>
            <person name="Andreopoulos W."/>
            <person name="Pangilinan J."/>
            <person name="LaButti K."/>
            <person name="Riley R."/>
            <person name="Lipzen A."/>
            <person name="Clum A."/>
            <person name="Drula E."/>
            <person name="Henrissat B."/>
            <person name="Kohler A."/>
            <person name="Grigoriev I.V."/>
            <person name="Martin F.M."/>
            <person name="Hacquard S."/>
        </authorList>
    </citation>
    <scope>NUCLEOTIDE SEQUENCE</scope>
    <source>
        <strain evidence="1">MPI-SDFR-AT-0068</strain>
    </source>
</reference>
<keyword evidence="2" id="KW-1185">Reference proteome</keyword>
<evidence type="ECO:0000313" key="1">
    <source>
        <dbReference type="EMBL" id="KAH7262325.1"/>
    </source>
</evidence>
<evidence type="ECO:0000313" key="2">
    <source>
        <dbReference type="Proteomes" id="UP000813427"/>
    </source>
</evidence>
<dbReference type="Proteomes" id="UP000813427">
    <property type="component" value="Unassembled WGS sequence"/>
</dbReference>
<gene>
    <name evidence="1" type="ORF">BKA59DRAFT_463408</name>
</gene>
<dbReference type="AlphaFoldDB" id="A0A8K0S8W0"/>
<accession>A0A8K0S8W0</accession>